<proteinExistence type="predicted"/>
<name>A0A5C0SM01_9EURY</name>
<dbReference type="KEGG" id="them:FPV09_10440"/>
<dbReference type="Pfam" id="PF12724">
    <property type="entry name" value="Flavodoxin_5"/>
    <property type="match status" value="1"/>
</dbReference>
<dbReference type="Proteomes" id="UP000322631">
    <property type="component" value="Chromosome"/>
</dbReference>
<dbReference type="GO" id="GO:0010181">
    <property type="term" value="F:FMN binding"/>
    <property type="evidence" value="ECO:0007669"/>
    <property type="project" value="InterPro"/>
</dbReference>
<evidence type="ECO:0000259" key="1">
    <source>
        <dbReference type="PROSITE" id="PS50902"/>
    </source>
</evidence>
<dbReference type="InterPro" id="IPR001226">
    <property type="entry name" value="Flavodoxin_CS"/>
</dbReference>
<dbReference type="GO" id="GO:0008982">
    <property type="term" value="F:protein-N(PI)-phosphohistidine-sugar phosphotransferase activity"/>
    <property type="evidence" value="ECO:0007669"/>
    <property type="project" value="InterPro"/>
</dbReference>
<reference evidence="2 3" key="1">
    <citation type="submission" date="2019-07" db="EMBL/GenBank/DDBJ databases">
        <title>Complete genome of Thermococcus acidophilus.</title>
        <authorList>
            <person name="Li X."/>
        </authorList>
    </citation>
    <scope>NUCLEOTIDE SEQUENCE [LARGE SCALE GENOMIC DNA]</scope>
    <source>
        <strain evidence="2 3">SY113</strain>
    </source>
</reference>
<dbReference type="PROSITE" id="PS50902">
    <property type="entry name" value="FLAVODOXIN_LIKE"/>
    <property type="match status" value="1"/>
</dbReference>
<evidence type="ECO:0000313" key="3">
    <source>
        <dbReference type="Proteomes" id="UP000322631"/>
    </source>
</evidence>
<dbReference type="Gene3D" id="3.40.50.360">
    <property type="match status" value="1"/>
</dbReference>
<gene>
    <name evidence="2" type="ORF">FPV09_10440</name>
</gene>
<accession>A0A5C0SM01</accession>
<keyword evidence="3" id="KW-1185">Reference proteome</keyword>
<dbReference type="EMBL" id="CP041932">
    <property type="protein sequence ID" value="QEK15433.1"/>
    <property type="molecule type" value="Genomic_DNA"/>
</dbReference>
<feature type="domain" description="Flavodoxin-like" evidence="1">
    <location>
        <begin position="3"/>
        <end position="143"/>
    </location>
</feature>
<dbReference type="RefSeq" id="WP_148883353.1">
    <property type="nucleotide sequence ID" value="NZ_CP041932.1"/>
</dbReference>
<dbReference type="PROSITE" id="PS00201">
    <property type="entry name" value="FLAVODOXIN"/>
    <property type="match status" value="1"/>
</dbReference>
<dbReference type="SUPFAM" id="SSF52218">
    <property type="entry name" value="Flavoproteins"/>
    <property type="match status" value="1"/>
</dbReference>
<protein>
    <recommendedName>
        <fullName evidence="1">Flavodoxin-like domain-containing protein</fullName>
    </recommendedName>
</protein>
<sequence length="150" mass="17021">MRVCIVYESRRGSTEMVARAIEKALRDNGFDAQTWSVGQNPEVDDCDLVIIGTPIYYERPLPQVVRFIEEKSGLEGKRVAVFILAMAQKFGKLGKEYTERRYLRLMMEPIKGRVVSARAFDGWLFRENEATIVEAGAWAVEVARLCKGGE</sequence>
<dbReference type="InterPro" id="IPR026816">
    <property type="entry name" value="Flavodoxin_dom"/>
</dbReference>
<dbReference type="GeneID" id="41610277"/>
<dbReference type="CDD" id="cd00133">
    <property type="entry name" value="PTS_IIB"/>
    <property type="match status" value="1"/>
</dbReference>
<dbReference type="InterPro" id="IPR029039">
    <property type="entry name" value="Flavoprotein-like_sf"/>
</dbReference>
<dbReference type="GO" id="GO:0009055">
    <property type="term" value="F:electron transfer activity"/>
    <property type="evidence" value="ECO:0007669"/>
    <property type="project" value="InterPro"/>
</dbReference>
<dbReference type="GO" id="GO:0009401">
    <property type="term" value="P:phosphoenolpyruvate-dependent sugar phosphotransferase system"/>
    <property type="evidence" value="ECO:0007669"/>
    <property type="project" value="InterPro"/>
</dbReference>
<dbReference type="InterPro" id="IPR008254">
    <property type="entry name" value="Flavodoxin/NO_synth"/>
</dbReference>
<organism evidence="2 3">
    <name type="scientific">Thermococcus aciditolerans</name>
    <dbReference type="NCBI Taxonomy" id="2598455"/>
    <lineage>
        <taxon>Archaea</taxon>
        <taxon>Methanobacteriati</taxon>
        <taxon>Methanobacteriota</taxon>
        <taxon>Thermococci</taxon>
        <taxon>Thermococcales</taxon>
        <taxon>Thermococcaceae</taxon>
        <taxon>Thermococcus</taxon>
    </lineage>
</organism>
<evidence type="ECO:0000313" key="2">
    <source>
        <dbReference type="EMBL" id="QEK15433.1"/>
    </source>
</evidence>
<dbReference type="AlphaFoldDB" id="A0A5C0SM01"/>